<comment type="similarity">
    <text evidence="1">Belongs to the NAD(P)-dependent epimerase/dehydratase family. SDR39U1 subfamily.</text>
</comment>
<accession>A0ABN6WLH8</accession>
<dbReference type="RefSeq" id="WP_338266916.1">
    <property type="nucleotide sequence ID" value="NZ_AP027271.1"/>
</dbReference>
<name>A0ABN6WLH8_9GAMM</name>
<evidence type="ECO:0000259" key="3">
    <source>
        <dbReference type="Pfam" id="PF08338"/>
    </source>
</evidence>
<feature type="domain" description="NAD-dependent epimerase/dehydratase" evidence="2">
    <location>
        <begin position="3"/>
        <end position="215"/>
    </location>
</feature>
<keyword evidence="5" id="KW-1185">Reference proteome</keyword>
<dbReference type="Gene3D" id="3.40.50.720">
    <property type="entry name" value="NAD(P)-binding Rossmann-like Domain"/>
    <property type="match status" value="1"/>
</dbReference>
<gene>
    <name evidence="4" type="ORF">MACH16_16090</name>
</gene>
<evidence type="ECO:0000256" key="1">
    <source>
        <dbReference type="ARBA" id="ARBA00009353"/>
    </source>
</evidence>
<dbReference type="InterPro" id="IPR036291">
    <property type="entry name" value="NAD(P)-bd_dom_sf"/>
</dbReference>
<dbReference type="PANTHER" id="PTHR11092">
    <property type="entry name" value="SUGAR NUCLEOTIDE EPIMERASE RELATED"/>
    <property type="match status" value="1"/>
</dbReference>
<feature type="domain" description="DUF1731" evidence="3">
    <location>
        <begin position="243"/>
        <end position="289"/>
    </location>
</feature>
<dbReference type="EMBL" id="AP027271">
    <property type="protein sequence ID" value="BDX02861.1"/>
    <property type="molecule type" value="Genomic_DNA"/>
</dbReference>
<proteinExistence type="inferred from homology"/>
<evidence type="ECO:0000259" key="2">
    <source>
        <dbReference type="Pfam" id="PF01370"/>
    </source>
</evidence>
<dbReference type="InterPro" id="IPR001509">
    <property type="entry name" value="Epimerase_deHydtase"/>
</dbReference>
<organism evidence="4 5">
    <name type="scientific">Marinomonas pontica</name>
    <dbReference type="NCBI Taxonomy" id="264739"/>
    <lineage>
        <taxon>Bacteria</taxon>
        <taxon>Pseudomonadati</taxon>
        <taxon>Pseudomonadota</taxon>
        <taxon>Gammaproteobacteria</taxon>
        <taxon>Oceanospirillales</taxon>
        <taxon>Oceanospirillaceae</taxon>
        <taxon>Marinomonas</taxon>
    </lineage>
</organism>
<evidence type="ECO:0000313" key="5">
    <source>
        <dbReference type="Proteomes" id="UP001307608"/>
    </source>
</evidence>
<dbReference type="Pfam" id="PF01370">
    <property type="entry name" value="Epimerase"/>
    <property type="match status" value="1"/>
</dbReference>
<protein>
    <submittedName>
        <fullName evidence="4">Epimerase</fullName>
    </submittedName>
</protein>
<sequence>MKILLSGATGFIGRSLLTSLLKQNHQIYALVRAIKSDIDDQVQQLTLDQLATFNEKMDVFVNLAGENIASQPWTAKRKAALYESRVGLTKNIQSALTHPPSVVISMSAVGFYGVARDDIFDENTPPKPGFAHDLCEAWESAANSFAINDTRVVVFRLGVVLGKGGALAKMRLPFKLGLGGPIAGGKQWFPWVHIRDVERAIMTAIQENSYNGTFNLVSPASVTQKEFASLYASSINRAALVPTPRWLLNSLFGEMASLLTEGARVIPKRLEEHGFRFEFSNIKSALDDVEQNISGR</sequence>
<dbReference type="InterPro" id="IPR013549">
    <property type="entry name" value="DUF1731"/>
</dbReference>
<evidence type="ECO:0000313" key="4">
    <source>
        <dbReference type="EMBL" id="BDX02861.1"/>
    </source>
</evidence>
<reference evidence="4 5" key="1">
    <citation type="submission" date="2023-01" db="EMBL/GenBank/DDBJ databases">
        <title>Complete genome sequence of Marinomonas pontica strain 200518_36.</title>
        <authorList>
            <person name="Ueki S."/>
            <person name="Gajardo G."/>
            <person name="Maruyama F."/>
        </authorList>
    </citation>
    <scope>NUCLEOTIDE SEQUENCE [LARGE SCALE GENOMIC DNA]</scope>
    <source>
        <strain evidence="4 5">200518_36</strain>
    </source>
</reference>
<dbReference type="NCBIfam" id="TIGR01777">
    <property type="entry name" value="yfcH"/>
    <property type="match status" value="1"/>
</dbReference>
<dbReference type="PANTHER" id="PTHR11092:SF0">
    <property type="entry name" value="EPIMERASE FAMILY PROTEIN SDR39U1"/>
    <property type="match status" value="1"/>
</dbReference>
<dbReference type="SUPFAM" id="SSF51735">
    <property type="entry name" value="NAD(P)-binding Rossmann-fold domains"/>
    <property type="match status" value="1"/>
</dbReference>
<dbReference type="Pfam" id="PF08338">
    <property type="entry name" value="DUF1731"/>
    <property type="match status" value="1"/>
</dbReference>
<dbReference type="Proteomes" id="UP001307608">
    <property type="component" value="Chromosome"/>
</dbReference>
<dbReference type="InterPro" id="IPR010099">
    <property type="entry name" value="SDR39U1"/>
</dbReference>